<keyword evidence="4" id="KW-1185">Reference proteome</keyword>
<feature type="transmembrane region" description="Helical" evidence="1">
    <location>
        <begin position="409"/>
        <end position="434"/>
    </location>
</feature>
<dbReference type="Gene3D" id="3.90.550.10">
    <property type="entry name" value="Spore Coat Polysaccharide Biosynthesis Protein SpsA, Chain A"/>
    <property type="match status" value="1"/>
</dbReference>
<dbReference type="Proteomes" id="UP000027093">
    <property type="component" value="Chromosome"/>
</dbReference>
<reference evidence="3 4" key="1">
    <citation type="journal article" date="2014" name="Int. J. Syst. Evol. Microbiol.">
        <title>Nitrososphaera viennensis gen. nov., sp. nov., an aerobic and mesophilic, ammonia-oxidizing archaeon from soil and a member of the archaeal phylum Thaumarchaeota.</title>
        <authorList>
            <person name="Stieglmeier M."/>
            <person name="Klingl A."/>
            <person name="Alves R.J."/>
            <person name="Rittmann S.K."/>
            <person name="Melcher M."/>
            <person name="Leisch N."/>
            <person name="Schleper C."/>
        </authorList>
    </citation>
    <scope>NUCLEOTIDE SEQUENCE [LARGE SCALE GENOMIC DNA]</scope>
    <source>
        <strain evidence="3">EN76</strain>
    </source>
</reference>
<dbReference type="Pfam" id="PF13632">
    <property type="entry name" value="Glyco_trans_2_3"/>
    <property type="match status" value="1"/>
</dbReference>
<evidence type="ECO:0000259" key="2">
    <source>
        <dbReference type="Pfam" id="PF13632"/>
    </source>
</evidence>
<name>A0A060HNH7_9ARCH</name>
<feature type="transmembrane region" description="Helical" evidence="1">
    <location>
        <begin position="6"/>
        <end position="29"/>
    </location>
</feature>
<dbReference type="InterPro" id="IPR027389">
    <property type="entry name" value="B_mannosylTrfase_Bre-3/Egh"/>
</dbReference>
<gene>
    <name evidence="3" type="ORF">NVIE_024510</name>
</gene>
<dbReference type="RefSeq" id="WP_075055423.1">
    <property type="nucleotide sequence ID" value="NZ_CP007536.1"/>
</dbReference>
<dbReference type="PANTHER" id="PTHR16779">
    <property type="entry name" value="BETA-1,4-MANNOSYLTRANSFERASE EGH"/>
    <property type="match status" value="1"/>
</dbReference>
<dbReference type="EMBL" id="CP007536">
    <property type="protein sequence ID" value="AIC16715.1"/>
    <property type="molecule type" value="Genomic_DNA"/>
</dbReference>
<evidence type="ECO:0000313" key="3">
    <source>
        <dbReference type="EMBL" id="AIC16715.1"/>
    </source>
</evidence>
<dbReference type="GO" id="GO:0019187">
    <property type="term" value="F:beta-1,4-mannosyltransferase activity"/>
    <property type="evidence" value="ECO:0007669"/>
    <property type="project" value="InterPro"/>
</dbReference>
<dbReference type="HOGENOM" id="CLU_598027_0_0_2"/>
<dbReference type="GeneID" id="74947692"/>
<keyword evidence="3" id="KW-0808">Transferase</keyword>
<dbReference type="InterPro" id="IPR001173">
    <property type="entry name" value="Glyco_trans_2-like"/>
</dbReference>
<dbReference type="OrthoDB" id="55818at2157"/>
<evidence type="ECO:0000256" key="1">
    <source>
        <dbReference type="SAM" id="Phobius"/>
    </source>
</evidence>
<proteinExistence type="predicted"/>
<sequence>MFDNPFIIVAMFFWFSYVPIAAMSLYRVIRNRNLFVEKRAFAEKNVKRVRSDAAIIFQITTRSATKTHVVRRGIQSIIDSAKKTDYRNYHISIVTDDPDDAKTLKAVNCEVVVVNKNFKTNAIRKGRALQYAVEHRRRVGMNTSKYWIFHMDDESYVTTQTIVALLKSIESGKEVASEGPIFYPLKFEAANRLTAIAESIRPFACYDCVSQMTNPPPLHMHGSNLLVRSDIEDTIEWKFGPTLAEDQMFGYKVYEKYGPGSMGWHGGVLLEQPPLNIKDHFFQRRRWVLGTLQNLQNFPRWHRYKLMYKSVTYFLGFASAVASTAIMLYSYIPALLNYDTIGYEFMSLPDRLPNIFFNSIFDAVTKGNMLELSAGTILLFTSLVWLGSYQLGLFLNLKYSKIEWRKRVMFHLQTLLACPVIGLVETFPAFWAMIEYNMKRKDPAQKAKVYDFYVVNK</sequence>
<keyword evidence="1" id="KW-0812">Transmembrane</keyword>
<feature type="transmembrane region" description="Helical" evidence="1">
    <location>
        <begin position="377"/>
        <end position="397"/>
    </location>
</feature>
<organism evidence="3 4">
    <name type="scientific">Nitrososphaera viennensis EN76</name>
    <dbReference type="NCBI Taxonomy" id="926571"/>
    <lineage>
        <taxon>Archaea</taxon>
        <taxon>Nitrososphaerota</taxon>
        <taxon>Nitrososphaeria</taxon>
        <taxon>Nitrososphaerales</taxon>
        <taxon>Nitrososphaeraceae</taxon>
        <taxon>Nitrososphaera</taxon>
    </lineage>
</organism>
<dbReference type="GO" id="GO:0005737">
    <property type="term" value="C:cytoplasm"/>
    <property type="evidence" value="ECO:0007669"/>
    <property type="project" value="TreeGrafter"/>
</dbReference>
<dbReference type="SUPFAM" id="SSF53448">
    <property type="entry name" value="Nucleotide-diphospho-sugar transferases"/>
    <property type="match status" value="1"/>
</dbReference>
<accession>A0A060HNH7</accession>
<keyword evidence="1" id="KW-1133">Transmembrane helix</keyword>
<evidence type="ECO:0000313" key="4">
    <source>
        <dbReference type="Proteomes" id="UP000027093"/>
    </source>
</evidence>
<protein>
    <submittedName>
        <fullName evidence="3">Putative glycosyl transferase, group 2 family</fullName>
    </submittedName>
</protein>
<dbReference type="KEGG" id="nvn:NVIE_024510"/>
<dbReference type="AlphaFoldDB" id="A0A060HNH7"/>
<dbReference type="STRING" id="926571.NVIE_024510"/>
<feature type="transmembrane region" description="Helical" evidence="1">
    <location>
        <begin position="310"/>
        <end position="332"/>
    </location>
</feature>
<dbReference type="PANTHER" id="PTHR16779:SF1">
    <property type="entry name" value="BETA-1,4-MANNOSYLTRANSFERASE EGH"/>
    <property type="match status" value="1"/>
</dbReference>
<keyword evidence="1" id="KW-0472">Membrane</keyword>
<dbReference type="InterPro" id="IPR029044">
    <property type="entry name" value="Nucleotide-diphossugar_trans"/>
</dbReference>
<feature type="domain" description="Glycosyltransferase 2-like" evidence="2">
    <location>
        <begin position="147"/>
        <end position="332"/>
    </location>
</feature>